<proteinExistence type="predicted"/>
<dbReference type="PROSITE" id="PS51750">
    <property type="entry name" value="BRO_N"/>
    <property type="match status" value="1"/>
</dbReference>
<evidence type="ECO:0000313" key="2">
    <source>
        <dbReference type="EMBL" id="MBK7953535.1"/>
    </source>
</evidence>
<dbReference type="PANTHER" id="PTHR36180:SF2">
    <property type="entry name" value="BRO FAMILY PROTEIN"/>
    <property type="match status" value="1"/>
</dbReference>
<dbReference type="InterPro" id="IPR003497">
    <property type="entry name" value="BRO_N_domain"/>
</dbReference>
<dbReference type="PANTHER" id="PTHR36180">
    <property type="entry name" value="DNA-BINDING PROTEIN-RELATED-RELATED"/>
    <property type="match status" value="1"/>
</dbReference>
<name>A0A935T5U5_9PROT</name>
<accession>A0A935T5U5</accession>
<dbReference type="EMBL" id="JADJOT010000006">
    <property type="protein sequence ID" value="MBK7953535.1"/>
    <property type="molecule type" value="Genomic_DNA"/>
</dbReference>
<evidence type="ECO:0000259" key="1">
    <source>
        <dbReference type="PROSITE" id="PS51750"/>
    </source>
</evidence>
<dbReference type="Pfam" id="PF02498">
    <property type="entry name" value="Bro-N"/>
    <property type="match status" value="1"/>
</dbReference>
<evidence type="ECO:0000313" key="3">
    <source>
        <dbReference type="Proteomes" id="UP000706151"/>
    </source>
</evidence>
<dbReference type="AlphaFoldDB" id="A0A935T5U5"/>
<organism evidence="2 3">
    <name type="scientific">Candidatus Accumulibacter affinis</name>
    <dbReference type="NCBI Taxonomy" id="2954384"/>
    <lineage>
        <taxon>Bacteria</taxon>
        <taxon>Pseudomonadati</taxon>
        <taxon>Pseudomonadota</taxon>
        <taxon>Betaproteobacteria</taxon>
        <taxon>Candidatus Accumulibacter</taxon>
    </lineage>
</organism>
<reference evidence="2 3" key="1">
    <citation type="submission" date="2020-10" db="EMBL/GenBank/DDBJ databases">
        <title>Connecting structure to function with the recovery of over 1000 high-quality activated sludge metagenome-assembled genomes encoding full-length rRNA genes using long-read sequencing.</title>
        <authorList>
            <person name="Singleton C.M."/>
            <person name="Petriglieri F."/>
            <person name="Kristensen J.M."/>
            <person name="Kirkegaard R.H."/>
            <person name="Michaelsen T.Y."/>
            <person name="Andersen M.H."/>
            <person name="Karst S.M."/>
            <person name="Dueholm M.S."/>
            <person name="Nielsen P.H."/>
            <person name="Albertsen M."/>
        </authorList>
    </citation>
    <scope>NUCLEOTIDE SEQUENCE [LARGE SCALE GENOMIC DNA]</scope>
    <source>
        <strain evidence="2">Fred_18-Q3-R57-64_BAT3C.720</strain>
    </source>
</reference>
<comment type="caution">
    <text evidence="2">The sequence shown here is derived from an EMBL/GenBank/DDBJ whole genome shotgun (WGS) entry which is preliminary data.</text>
</comment>
<dbReference type="SMART" id="SM01040">
    <property type="entry name" value="Bro-N"/>
    <property type="match status" value="1"/>
</dbReference>
<feature type="domain" description="Bro-N" evidence="1">
    <location>
        <begin position="5"/>
        <end position="110"/>
    </location>
</feature>
<dbReference type="Proteomes" id="UP000706151">
    <property type="component" value="Unassembled WGS sequence"/>
</dbReference>
<gene>
    <name evidence="2" type="ORF">IPK02_05955</name>
</gene>
<sequence length="196" mass="21960">MNAPTTANPPAVFSFDDHSVRTVLIDDQPWFVAADISEALEYRDAANMARNLDEDERGTHIVSTPSGDQEMIVINESGMYSAVLKSRKPSAKRFKKWVTSEVLPAIRKTGRYEAATAAPPAPSLLNRRWLITFDHDGRERVTPIDPERFLLKMEELPELIRDPGFMIDGKLLVEVVHAYADRIANKLAGRAQRAST</sequence>
<protein>
    <submittedName>
        <fullName evidence="2">Bro-N domain-containing protein</fullName>
    </submittedName>
</protein>